<evidence type="ECO:0000313" key="1">
    <source>
        <dbReference type="EMBL" id="GIE09328.1"/>
    </source>
</evidence>
<dbReference type="RefSeq" id="WP_203815927.1">
    <property type="nucleotide sequence ID" value="NZ_BAAABP010000021.1"/>
</dbReference>
<organism evidence="1 2">
    <name type="scientific">Paractinoplanes ferrugineus</name>
    <dbReference type="NCBI Taxonomy" id="113564"/>
    <lineage>
        <taxon>Bacteria</taxon>
        <taxon>Bacillati</taxon>
        <taxon>Actinomycetota</taxon>
        <taxon>Actinomycetes</taxon>
        <taxon>Micromonosporales</taxon>
        <taxon>Micromonosporaceae</taxon>
        <taxon>Paractinoplanes</taxon>
    </lineage>
</organism>
<evidence type="ECO:0000313" key="2">
    <source>
        <dbReference type="Proteomes" id="UP000598174"/>
    </source>
</evidence>
<dbReference type="Proteomes" id="UP000598174">
    <property type="component" value="Unassembled WGS sequence"/>
</dbReference>
<evidence type="ECO:0008006" key="3">
    <source>
        <dbReference type="Google" id="ProtNLM"/>
    </source>
</evidence>
<proteinExistence type="predicted"/>
<reference evidence="1" key="1">
    <citation type="submission" date="2021-01" db="EMBL/GenBank/DDBJ databases">
        <title>Whole genome shotgun sequence of Actinoplanes ferrugineus NBRC 15555.</title>
        <authorList>
            <person name="Komaki H."/>
            <person name="Tamura T."/>
        </authorList>
    </citation>
    <scope>NUCLEOTIDE SEQUENCE</scope>
    <source>
        <strain evidence="1">NBRC 15555</strain>
    </source>
</reference>
<dbReference type="InterPro" id="IPR011047">
    <property type="entry name" value="Quinoprotein_ADH-like_sf"/>
</dbReference>
<dbReference type="SUPFAM" id="SSF50998">
    <property type="entry name" value="Quinoprotein alcohol dehydrogenase-like"/>
    <property type="match status" value="1"/>
</dbReference>
<sequence>MALIELDLTTQPDLAPASPPPAYRYRLTGLLLAGVLLAVLGGSAPGGSTLWRYLGAVPPPGGAETQSRLVGDRVYTISGSGGERVTTAFALTPEPHELWTVRYPGRVIGPDDVGFGGVDARQSGDSLLLTDGPATTVVDARTGRVRWQSDVGITALPGGRVGFIQNQVFRQGTLYDQDSGDPGVLYFSATGRPHTEPPVRTEIRGVDLVTGETRWTNVLAGSVNVLTRGSDVLVVASDRLERIDGGTGAVRREVALPRIGADRPIGGDLTGGVVVIYYGRAGSADREVVYSPDTLDQLWQRPAPEVLVDPPACGAVLCSGPRTALEVLDPATGQAVWRAPGTVDMDLLDGYVLETNAGSGIPLRLVDPATGRVRVGLAGWNAEITGGAGAPIVLRKALRGGRSAFGVVLADRDQVQVLGAGPKPVSECSSNHAYVLCRGNNGLEIWTYRSG</sequence>
<dbReference type="Gene3D" id="2.130.10.10">
    <property type="entry name" value="YVTN repeat-like/Quinoprotein amine dehydrogenase"/>
    <property type="match status" value="1"/>
</dbReference>
<protein>
    <recommendedName>
        <fullName evidence="3">Pyrrolo-quinoline quinone</fullName>
    </recommendedName>
</protein>
<dbReference type="EMBL" id="BOMM01000008">
    <property type="protein sequence ID" value="GIE09328.1"/>
    <property type="molecule type" value="Genomic_DNA"/>
</dbReference>
<comment type="caution">
    <text evidence="1">The sequence shown here is derived from an EMBL/GenBank/DDBJ whole genome shotgun (WGS) entry which is preliminary data.</text>
</comment>
<gene>
    <name evidence="1" type="ORF">Afe05nite_11680</name>
</gene>
<dbReference type="InterPro" id="IPR015943">
    <property type="entry name" value="WD40/YVTN_repeat-like_dom_sf"/>
</dbReference>
<keyword evidence="2" id="KW-1185">Reference proteome</keyword>
<accession>A0A919IXX5</accession>
<name>A0A919IXX5_9ACTN</name>
<dbReference type="AlphaFoldDB" id="A0A919IXX5"/>